<feature type="transmembrane region" description="Helical" evidence="7">
    <location>
        <begin position="307"/>
        <end position="328"/>
    </location>
</feature>
<comment type="similarity">
    <text evidence="2">Belongs to the polysaccharide synthase family.</text>
</comment>
<feature type="transmembrane region" description="Helical" evidence="7">
    <location>
        <begin position="189"/>
        <end position="212"/>
    </location>
</feature>
<feature type="transmembrane region" description="Helical" evidence="7">
    <location>
        <begin position="335"/>
        <end position="357"/>
    </location>
</feature>
<evidence type="ECO:0000256" key="1">
    <source>
        <dbReference type="ARBA" id="ARBA00004651"/>
    </source>
</evidence>
<proteinExistence type="inferred from homology"/>
<evidence type="ECO:0000256" key="7">
    <source>
        <dbReference type="SAM" id="Phobius"/>
    </source>
</evidence>
<name>A0ABY6WSJ6_9BURK</name>
<evidence type="ECO:0000256" key="4">
    <source>
        <dbReference type="ARBA" id="ARBA00022692"/>
    </source>
</evidence>
<dbReference type="Pfam" id="PF13440">
    <property type="entry name" value="Polysacc_synt_3"/>
    <property type="match status" value="1"/>
</dbReference>
<evidence type="ECO:0000256" key="2">
    <source>
        <dbReference type="ARBA" id="ARBA00007430"/>
    </source>
</evidence>
<keyword evidence="4 7" id="KW-0812">Transmembrane</keyword>
<keyword evidence="5 7" id="KW-1133">Transmembrane helix</keyword>
<feature type="transmembrane region" description="Helical" evidence="7">
    <location>
        <begin position="116"/>
        <end position="139"/>
    </location>
</feature>
<feature type="transmembrane region" description="Helical" evidence="7">
    <location>
        <begin position="57"/>
        <end position="76"/>
    </location>
</feature>
<feature type="transmembrane region" description="Helical" evidence="7">
    <location>
        <begin position="267"/>
        <end position="295"/>
    </location>
</feature>
<dbReference type="PANTHER" id="PTHR30250:SF10">
    <property type="entry name" value="LIPOPOLYSACCHARIDE BIOSYNTHESIS PROTEIN WZXC"/>
    <property type="match status" value="1"/>
</dbReference>
<keyword evidence="9" id="KW-1185">Reference proteome</keyword>
<feature type="transmembrane region" description="Helical" evidence="7">
    <location>
        <begin position="363"/>
        <end position="382"/>
    </location>
</feature>
<dbReference type="Proteomes" id="UP000361468">
    <property type="component" value="Unassembled WGS sequence"/>
</dbReference>
<feature type="transmembrane region" description="Helical" evidence="7">
    <location>
        <begin position="82"/>
        <end position="104"/>
    </location>
</feature>
<protein>
    <recommendedName>
        <fullName evidence="10">Polysaccharide biosynthesis protein</fullName>
    </recommendedName>
</protein>
<evidence type="ECO:0000256" key="3">
    <source>
        <dbReference type="ARBA" id="ARBA00022475"/>
    </source>
</evidence>
<comment type="subcellular location">
    <subcellularLocation>
        <location evidence="1">Cell membrane</location>
        <topology evidence="1">Multi-pass membrane protein</topology>
    </subcellularLocation>
</comment>
<feature type="transmembrane region" description="Helical" evidence="7">
    <location>
        <begin position="16"/>
        <end position="36"/>
    </location>
</feature>
<keyword evidence="6 7" id="KW-0472">Membrane</keyword>
<feature type="transmembrane region" description="Helical" evidence="7">
    <location>
        <begin position="145"/>
        <end position="168"/>
    </location>
</feature>
<organism evidence="8 9">
    <name type="scientific">Pandoraea pnomenusa</name>
    <dbReference type="NCBI Taxonomy" id="93220"/>
    <lineage>
        <taxon>Bacteria</taxon>
        <taxon>Pseudomonadati</taxon>
        <taxon>Pseudomonadota</taxon>
        <taxon>Betaproteobacteria</taxon>
        <taxon>Burkholderiales</taxon>
        <taxon>Burkholderiaceae</taxon>
        <taxon>Pandoraea</taxon>
    </lineage>
</organism>
<evidence type="ECO:0000313" key="8">
    <source>
        <dbReference type="EMBL" id="VVE71251.1"/>
    </source>
</evidence>
<dbReference type="EMBL" id="CABPSO010000015">
    <property type="protein sequence ID" value="VVE71251.1"/>
    <property type="molecule type" value="Genomic_DNA"/>
</dbReference>
<dbReference type="RefSeq" id="WP_025250131.1">
    <property type="nucleotide sequence ID" value="NZ_CABPSO010000015.1"/>
</dbReference>
<gene>
    <name evidence="8" type="ORF">PPN31119_03874</name>
</gene>
<evidence type="ECO:0000313" key="9">
    <source>
        <dbReference type="Proteomes" id="UP000361468"/>
    </source>
</evidence>
<evidence type="ECO:0000256" key="5">
    <source>
        <dbReference type="ARBA" id="ARBA00022989"/>
    </source>
</evidence>
<feature type="transmembrane region" description="Helical" evidence="7">
    <location>
        <begin position="224"/>
        <end position="246"/>
    </location>
</feature>
<evidence type="ECO:0008006" key="10">
    <source>
        <dbReference type="Google" id="ProtNLM"/>
    </source>
</evidence>
<evidence type="ECO:0000256" key="6">
    <source>
        <dbReference type="ARBA" id="ARBA00023136"/>
    </source>
</evidence>
<reference evidence="8 9" key="1">
    <citation type="submission" date="2019-08" db="EMBL/GenBank/DDBJ databases">
        <authorList>
            <person name="Peeters C."/>
        </authorList>
    </citation>
    <scope>NUCLEOTIDE SEQUENCE [LARGE SCALE GENOMIC DNA]</scope>
    <source>
        <strain evidence="8 9">LMG 31119</strain>
    </source>
</reference>
<comment type="caution">
    <text evidence="8">The sequence shown here is derived from an EMBL/GenBank/DDBJ whole genome shotgun (WGS) entry which is preliminary data.</text>
</comment>
<keyword evidence="3" id="KW-1003">Cell membrane</keyword>
<sequence length="399" mass="42803">MIAATPILTRIYHPNAFGVMAVFSSVYAILIGFTTFKYDAAVILPRAHRNAARITRLVVILATLLSALVALIASALRATGLVAIPFSIAWLVCALWLGATYTLTQQWSARIANYRYYARSQVLGTVFNVGIGLLCGWLWGGTANFLILGFTAGLVVSLLYMCWEFGVWKFPRTQFKRKSLVRQAAAYRQFPLLVLPTALLTTIGTSSIPLILSTNYSLGEVGAFAVANRLLLVPAALIGGALTEAFRAEFVARVRDRKSAGDLYVKTLRLLVMAATPTFGLLALLAPMLFLHIFGATYEASGAIGRAVALALFAQFINTPFAYVFVALRKSGIGLVAQVGTTVVPLAVLAICASRGIPLITALYVYSAITALGVLVAQVAVYKLCAQADRVIVNEGEGL</sequence>
<dbReference type="PANTHER" id="PTHR30250">
    <property type="entry name" value="PST FAMILY PREDICTED COLANIC ACID TRANSPORTER"/>
    <property type="match status" value="1"/>
</dbReference>
<accession>A0ABY6WSJ6</accession>
<dbReference type="InterPro" id="IPR050833">
    <property type="entry name" value="Poly_Biosynth_Transport"/>
</dbReference>